<dbReference type="Pfam" id="PF05163">
    <property type="entry name" value="DinB"/>
    <property type="match status" value="1"/>
</dbReference>
<dbReference type="GO" id="GO:0046872">
    <property type="term" value="F:metal ion binding"/>
    <property type="evidence" value="ECO:0007669"/>
    <property type="project" value="UniProtKB-KW"/>
</dbReference>
<dbReference type="PANTHER" id="PTHR37302">
    <property type="entry name" value="SLR1116 PROTEIN"/>
    <property type="match status" value="1"/>
</dbReference>
<sequence length="174" mass="19719">MSESTLGMLTRYNRWANQRIFDAVAALPDGEALKRRETVFGNIVHTLSHCYVVGEIFRAHLEGREHGFSSRNFSEPMPLAKLREMQQAIDNWYIARSDAFTPHDAEETVHFKFVGGGEGAMTRSEMVLHVVNHTTYHRGFVADMFCQIPVKAPVTDLPVYAREERAARALQQPG</sequence>
<protein>
    <submittedName>
        <fullName evidence="4">Uncharacterized damage-inducible protein DinB (Forms a four-helix bundle)</fullName>
    </submittedName>
</protein>
<reference evidence="4 5" key="1">
    <citation type="submission" date="2016-11" db="EMBL/GenBank/DDBJ databases">
        <authorList>
            <person name="Jaros S."/>
            <person name="Januszkiewicz K."/>
            <person name="Wedrychowicz H."/>
        </authorList>
    </citation>
    <scope>NUCLEOTIDE SEQUENCE [LARGE SCALE GENOMIC DNA]</scope>
    <source>
        <strain evidence="4 5">GAS86</strain>
    </source>
</reference>
<evidence type="ECO:0000256" key="3">
    <source>
        <dbReference type="PIRSR" id="PIRSR607837-1"/>
    </source>
</evidence>
<accession>A0A1N6JVE2</accession>
<dbReference type="SUPFAM" id="SSF109854">
    <property type="entry name" value="DinB/YfiT-like putative metalloenzymes"/>
    <property type="match status" value="1"/>
</dbReference>
<dbReference type="Gene3D" id="1.20.120.450">
    <property type="entry name" value="dinb family like domain"/>
    <property type="match status" value="1"/>
</dbReference>
<dbReference type="EMBL" id="FSRM01000002">
    <property type="protein sequence ID" value="SIO48191.1"/>
    <property type="molecule type" value="Genomic_DNA"/>
</dbReference>
<dbReference type="RefSeq" id="WP_074267156.1">
    <property type="nucleotide sequence ID" value="NZ_FSRM01000002.1"/>
</dbReference>
<comment type="similarity">
    <text evidence="1">Belongs to the DinB family.</text>
</comment>
<dbReference type="Proteomes" id="UP000184693">
    <property type="component" value="Unassembled WGS sequence"/>
</dbReference>
<proteinExistence type="inferred from homology"/>
<evidence type="ECO:0000256" key="2">
    <source>
        <dbReference type="ARBA" id="ARBA00022723"/>
    </source>
</evidence>
<organism evidence="4 5">
    <name type="scientific">Paraburkholderia phenazinium</name>
    <dbReference type="NCBI Taxonomy" id="60549"/>
    <lineage>
        <taxon>Bacteria</taxon>
        <taxon>Pseudomonadati</taxon>
        <taxon>Pseudomonadota</taxon>
        <taxon>Betaproteobacteria</taxon>
        <taxon>Burkholderiales</taxon>
        <taxon>Burkholderiaceae</taxon>
        <taxon>Paraburkholderia</taxon>
    </lineage>
</organism>
<evidence type="ECO:0000256" key="1">
    <source>
        <dbReference type="ARBA" id="ARBA00008635"/>
    </source>
</evidence>
<keyword evidence="2 3" id="KW-0479">Metal-binding</keyword>
<dbReference type="OrthoDB" id="9807509at2"/>
<feature type="binding site" evidence="3">
    <location>
        <position position="133"/>
    </location>
    <ligand>
        <name>a divalent metal cation</name>
        <dbReference type="ChEBI" id="CHEBI:60240"/>
    </ligand>
</feature>
<dbReference type="AlphaFoldDB" id="A0A1N6JVE2"/>
<feature type="binding site" evidence="3">
    <location>
        <position position="49"/>
    </location>
    <ligand>
        <name>a divalent metal cation</name>
        <dbReference type="ChEBI" id="CHEBI:60240"/>
    </ligand>
</feature>
<dbReference type="InterPro" id="IPR034660">
    <property type="entry name" value="DinB/YfiT-like"/>
</dbReference>
<evidence type="ECO:0000313" key="5">
    <source>
        <dbReference type="Proteomes" id="UP000184693"/>
    </source>
</evidence>
<feature type="binding site" evidence="3">
    <location>
        <position position="137"/>
    </location>
    <ligand>
        <name>a divalent metal cation</name>
        <dbReference type="ChEBI" id="CHEBI:60240"/>
    </ligand>
</feature>
<evidence type="ECO:0000313" key="4">
    <source>
        <dbReference type="EMBL" id="SIO48191.1"/>
    </source>
</evidence>
<gene>
    <name evidence="4" type="ORF">SAMN05444168_5140</name>
</gene>
<name>A0A1N6JVE2_9BURK</name>
<dbReference type="InterPro" id="IPR007837">
    <property type="entry name" value="DinB"/>
</dbReference>
<dbReference type="PANTHER" id="PTHR37302:SF1">
    <property type="entry name" value="PROTEIN DINB"/>
    <property type="match status" value="1"/>
</dbReference>